<dbReference type="SUPFAM" id="SSF161098">
    <property type="entry name" value="MetI-like"/>
    <property type="match status" value="1"/>
</dbReference>
<comment type="subcellular location">
    <subcellularLocation>
        <location evidence="1 7">Cell membrane</location>
        <topology evidence="1 7">Multi-pass membrane protein</topology>
    </subcellularLocation>
</comment>
<evidence type="ECO:0000256" key="4">
    <source>
        <dbReference type="ARBA" id="ARBA00022692"/>
    </source>
</evidence>
<evidence type="ECO:0000256" key="2">
    <source>
        <dbReference type="ARBA" id="ARBA00022448"/>
    </source>
</evidence>
<name>S0FGU4_RUMCE</name>
<evidence type="ECO:0000256" key="1">
    <source>
        <dbReference type="ARBA" id="ARBA00004651"/>
    </source>
</evidence>
<keyword evidence="2 7" id="KW-0813">Transport</keyword>
<feature type="transmembrane region" description="Helical" evidence="7">
    <location>
        <begin position="269"/>
        <end position="290"/>
    </location>
</feature>
<sequence length="303" mass="34531">MSILKNLKRDIIKNKYIYLMAIPVAAFYICFCYLPMGGLVIAFQDYAPAKGILGSEWVGFQNFINFFHDYQFTRLLRNTILLSLKLIIFGFPAPILLALLINELRWKRYRKTVQTLSYLPHFISLVVVCGLISDFTSSTGLVNQLLSYIGIEPKTFLMQPKMFQPLFVTTDIWQTIGWGSIVYLSAISSIDPGLYEAATIDGAGRFRQILSVTIPSLMSTIIVLFIMRIGNIMSLGYEKVILLYNPTIMERADIISSFTYRRGLLDMDYGFSTAVGMFNSVINFVILWIANRLCKKFTGESLW</sequence>
<feature type="transmembrane region" description="Helical" evidence="7">
    <location>
        <begin position="16"/>
        <end position="36"/>
    </location>
</feature>
<feature type="transmembrane region" description="Helical" evidence="7">
    <location>
        <begin position="122"/>
        <end position="146"/>
    </location>
</feature>
<dbReference type="InterPro" id="IPR035906">
    <property type="entry name" value="MetI-like_sf"/>
</dbReference>
<evidence type="ECO:0000313" key="10">
    <source>
        <dbReference type="Proteomes" id="UP000014155"/>
    </source>
</evidence>
<reference evidence="9 10" key="1">
    <citation type="journal article" date="2013" name="Genome Announc.">
        <title>Draft Genome Sequence of the Cellulolytic, Mesophilic, Anaerobic Bacterium Clostridium termitidis Strain CT1112 (DSM 5398).</title>
        <authorList>
            <person name="Lal S."/>
            <person name="Ramachandran U."/>
            <person name="Zhang X."/>
            <person name="Munir R."/>
            <person name="Sparling R."/>
            <person name="Levin D.B."/>
        </authorList>
    </citation>
    <scope>NUCLEOTIDE SEQUENCE [LARGE SCALE GENOMIC DNA]</scope>
    <source>
        <strain evidence="9 10">CT1112</strain>
    </source>
</reference>
<keyword evidence="4 7" id="KW-0812">Transmembrane</keyword>
<gene>
    <name evidence="9" type="ORF">CTER_5386</name>
</gene>
<evidence type="ECO:0000256" key="3">
    <source>
        <dbReference type="ARBA" id="ARBA00022475"/>
    </source>
</evidence>
<dbReference type="InterPro" id="IPR050809">
    <property type="entry name" value="UgpAE/MalFG_permease"/>
</dbReference>
<feature type="transmembrane region" description="Helical" evidence="7">
    <location>
        <begin position="166"/>
        <end position="188"/>
    </location>
</feature>
<dbReference type="EMBL" id="AORV01000078">
    <property type="protein sequence ID" value="EMS68986.1"/>
    <property type="molecule type" value="Genomic_DNA"/>
</dbReference>
<dbReference type="RefSeq" id="WP_004631085.1">
    <property type="nucleotide sequence ID" value="NZ_AORV01000078.1"/>
</dbReference>
<dbReference type="eggNOG" id="COG4209">
    <property type="taxonomic scope" value="Bacteria"/>
</dbReference>
<dbReference type="PANTHER" id="PTHR43227">
    <property type="entry name" value="BLL4140 PROTEIN"/>
    <property type="match status" value="1"/>
</dbReference>
<feature type="transmembrane region" description="Helical" evidence="7">
    <location>
        <begin position="209"/>
        <end position="229"/>
    </location>
</feature>
<dbReference type="Gene3D" id="1.10.3720.10">
    <property type="entry name" value="MetI-like"/>
    <property type="match status" value="1"/>
</dbReference>
<comment type="caution">
    <text evidence="9">The sequence shown here is derived from an EMBL/GenBank/DDBJ whole genome shotgun (WGS) entry which is preliminary data.</text>
</comment>
<keyword evidence="10" id="KW-1185">Reference proteome</keyword>
<protein>
    <submittedName>
        <fullName evidence="9">ABC-type polysaccharide transport system, permease component</fullName>
    </submittedName>
</protein>
<accession>S0FGU4</accession>
<dbReference type="PROSITE" id="PS50928">
    <property type="entry name" value="ABC_TM1"/>
    <property type="match status" value="1"/>
</dbReference>
<dbReference type="PATRIC" id="fig|1195236.3.peg.5520"/>
<dbReference type="Proteomes" id="UP000014155">
    <property type="component" value="Unassembled WGS sequence"/>
</dbReference>
<comment type="similarity">
    <text evidence="7">Belongs to the binding-protein-dependent transport system permease family.</text>
</comment>
<dbReference type="CDD" id="cd06261">
    <property type="entry name" value="TM_PBP2"/>
    <property type="match status" value="1"/>
</dbReference>
<dbReference type="InterPro" id="IPR000515">
    <property type="entry name" value="MetI-like"/>
</dbReference>
<keyword evidence="6 7" id="KW-0472">Membrane</keyword>
<keyword evidence="5 7" id="KW-1133">Transmembrane helix</keyword>
<feature type="domain" description="ABC transmembrane type-1" evidence="8">
    <location>
        <begin position="76"/>
        <end position="290"/>
    </location>
</feature>
<keyword evidence="3" id="KW-1003">Cell membrane</keyword>
<dbReference type="STRING" id="1195236.CTER_5386"/>
<evidence type="ECO:0000259" key="8">
    <source>
        <dbReference type="PROSITE" id="PS50928"/>
    </source>
</evidence>
<evidence type="ECO:0000256" key="6">
    <source>
        <dbReference type="ARBA" id="ARBA00023136"/>
    </source>
</evidence>
<dbReference type="AlphaFoldDB" id="S0FGU4"/>
<dbReference type="GO" id="GO:0005886">
    <property type="term" value="C:plasma membrane"/>
    <property type="evidence" value="ECO:0007669"/>
    <property type="project" value="UniProtKB-SubCell"/>
</dbReference>
<dbReference type="PANTHER" id="PTHR43227:SF11">
    <property type="entry name" value="BLL4140 PROTEIN"/>
    <property type="match status" value="1"/>
</dbReference>
<evidence type="ECO:0000313" key="9">
    <source>
        <dbReference type="EMBL" id="EMS68986.1"/>
    </source>
</evidence>
<evidence type="ECO:0000256" key="7">
    <source>
        <dbReference type="RuleBase" id="RU363032"/>
    </source>
</evidence>
<organism evidence="9 10">
    <name type="scientific">Ruminiclostridium cellobioparum subsp. termitidis CT1112</name>
    <dbReference type="NCBI Taxonomy" id="1195236"/>
    <lineage>
        <taxon>Bacteria</taxon>
        <taxon>Bacillati</taxon>
        <taxon>Bacillota</taxon>
        <taxon>Clostridia</taxon>
        <taxon>Eubacteriales</taxon>
        <taxon>Oscillospiraceae</taxon>
        <taxon>Ruminiclostridium</taxon>
    </lineage>
</organism>
<dbReference type="GO" id="GO:0055085">
    <property type="term" value="P:transmembrane transport"/>
    <property type="evidence" value="ECO:0007669"/>
    <property type="project" value="InterPro"/>
</dbReference>
<feature type="transmembrane region" description="Helical" evidence="7">
    <location>
        <begin position="80"/>
        <end position="101"/>
    </location>
</feature>
<proteinExistence type="inferred from homology"/>
<evidence type="ECO:0000256" key="5">
    <source>
        <dbReference type="ARBA" id="ARBA00022989"/>
    </source>
</evidence>
<dbReference type="Pfam" id="PF00528">
    <property type="entry name" value="BPD_transp_1"/>
    <property type="match status" value="1"/>
</dbReference>